<accession>A0A3A5H9B3</accession>
<keyword evidence="3" id="KW-1185">Reference proteome</keyword>
<organism evidence="2 3">
    <name type="scientific">Nocardioides cavernaquae</name>
    <dbReference type="NCBI Taxonomy" id="2321396"/>
    <lineage>
        <taxon>Bacteria</taxon>
        <taxon>Bacillati</taxon>
        <taxon>Actinomycetota</taxon>
        <taxon>Actinomycetes</taxon>
        <taxon>Propionibacteriales</taxon>
        <taxon>Nocardioidaceae</taxon>
        <taxon>Nocardioides</taxon>
    </lineage>
</organism>
<sequence>MEAATATASCGQVRSRRRARTWSRGCWRLVVLLGLSWVAIILLGGAAQAAPCEKQACAAAPSASPTTPDAQPLPLVGEILANVGDTAAALPVQQVTDIATKTLNGLTGKAPEATQVAANLPVVSSIDAVGTLAETVRDTADSAGGEKLLDVKLPSAGSTAAPLVAGLAHQVVSTAGAVLGAAEVLAVPLPLAGGLTDTLRTVTGTLELTTQVVVGTTYAVAGTADQAVDLAGSALSPILETITSPAGTIAVTGPSAGAASAQLPATDAFGSSPVAGEATAAQLASTQASQSLEGRVLSGPAVPPPDSNDSTTVAVPPASDIVTVLPVPVSGAGFTSGNGGTTPAPRLDQTLVRVESGPTVEFEVAKPIEGPAGPMPGTPAADPAFSPD</sequence>
<dbReference type="RefSeq" id="WP_120059865.1">
    <property type="nucleotide sequence ID" value="NZ_QYRP01000002.1"/>
</dbReference>
<dbReference type="AlphaFoldDB" id="A0A3A5H9B3"/>
<gene>
    <name evidence="2" type="ORF">D4739_06810</name>
</gene>
<reference evidence="3" key="1">
    <citation type="submission" date="2018-09" db="EMBL/GenBank/DDBJ databases">
        <authorList>
            <person name="Zhu H."/>
        </authorList>
    </citation>
    <scope>NUCLEOTIDE SEQUENCE [LARGE SCALE GENOMIC DNA]</scope>
    <source>
        <strain evidence="3">K1W22B-1</strain>
    </source>
</reference>
<protein>
    <submittedName>
        <fullName evidence="2">Uncharacterized protein</fullName>
    </submittedName>
</protein>
<feature type="compositionally biased region" description="Low complexity" evidence="1">
    <location>
        <begin position="378"/>
        <end position="388"/>
    </location>
</feature>
<dbReference type="Proteomes" id="UP000276542">
    <property type="component" value="Unassembled WGS sequence"/>
</dbReference>
<evidence type="ECO:0000256" key="1">
    <source>
        <dbReference type="SAM" id="MobiDB-lite"/>
    </source>
</evidence>
<evidence type="ECO:0000313" key="3">
    <source>
        <dbReference type="Proteomes" id="UP000276542"/>
    </source>
</evidence>
<proteinExistence type="predicted"/>
<name>A0A3A5H9B3_9ACTN</name>
<feature type="region of interest" description="Disordered" evidence="1">
    <location>
        <begin position="366"/>
        <end position="388"/>
    </location>
</feature>
<comment type="caution">
    <text evidence="2">The sequence shown here is derived from an EMBL/GenBank/DDBJ whole genome shotgun (WGS) entry which is preliminary data.</text>
</comment>
<evidence type="ECO:0000313" key="2">
    <source>
        <dbReference type="EMBL" id="RJS45965.1"/>
    </source>
</evidence>
<dbReference type="EMBL" id="QYRP01000002">
    <property type="protein sequence ID" value="RJS45965.1"/>
    <property type="molecule type" value="Genomic_DNA"/>
</dbReference>
<feature type="region of interest" description="Disordered" evidence="1">
    <location>
        <begin position="290"/>
        <end position="312"/>
    </location>
</feature>